<reference evidence="1" key="1">
    <citation type="journal article" date="2014" name="Front. Microbiol.">
        <title>High frequency of phylogenetically diverse reductive dehalogenase-homologous genes in deep subseafloor sedimentary metagenomes.</title>
        <authorList>
            <person name="Kawai M."/>
            <person name="Futagami T."/>
            <person name="Toyoda A."/>
            <person name="Takaki Y."/>
            <person name="Nishi S."/>
            <person name="Hori S."/>
            <person name="Arai W."/>
            <person name="Tsubouchi T."/>
            <person name="Morono Y."/>
            <person name="Uchiyama I."/>
            <person name="Ito T."/>
            <person name="Fujiyama A."/>
            <person name="Inagaki F."/>
            <person name="Takami H."/>
        </authorList>
    </citation>
    <scope>NUCLEOTIDE SEQUENCE</scope>
    <source>
        <strain evidence="1">Expedition CK06-06</strain>
    </source>
</reference>
<protein>
    <submittedName>
        <fullName evidence="1">Uncharacterized protein</fullName>
    </submittedName>
</protein>
<dbReference type="EMBL" id="BARU01000411">
    <property type="protein sequence ID" value="GAH20380.1"/>
    <property type="molecule type" value="Genomic_DNA"/>
</dbReference>
<proteinExistence type="predicted"/>
<feature type="non-terminal residue" evidence="1">
    <location>
        <position position="139"/>
    </location>
</feature>
<comment type="caution">
    <text evidence="1">The sequence shown here is derived from an EMBL/GenBank/DDBJ whole genome shotgun (WGS) entry which is preliminary data.</text>
</comment>
<sequence>MTDQTQATLTQKTIGAYKLVIGRGDREILRRLAGRIAELAARPIEDEKRDLWYRHNALEATRPLIFCDPENGWNEIITDAQIECRGQLAREWEMTLRKEIFWGESMGDDRVTEPYFEIPYVYVESDWGMQEIKIGGENG</sequence>
<dbReference type="AlphaFoldDB" id="X1EJ40"/>
<name>X1EJ40_9ZZZZ</name>
<evidence type="ECO:0000313" key="1">
    <source>
        <dbReference type="EMBL" id="GAH20380.1"/>
    </source>
</evidence>
<accession>X1EJ40</accession>
<organism evidence="1">
    <name type="scientific">marine sediment metagenome</name>
    <dbReference type="NCBI Taxonomy" id="412755"/>
    <lineage>
        <taxon>unclassified sequences</taxon>
        <taxon>metagenomes</taxon>
        <taxon>ecological metagenomes</taxon>
    </lineage>
</organism>
<gene>
    <name evidence="1" type="ORF">S03H2_01416</name>
</gene>